<organism evidence="1">
    <name type="scientific">groundwater metagenome</name>
    <dbReference type="NCBI Taxonomy" id="717931"/>
    <lineage>
        <taxon>unclassified sequences</taxon>
        <taxon>metagenomes</taxon>
        <taxon>ecological metagenomes</taxon>
    </lineage>
</organism>
<protein>
    <submittedName>
        <fullName evidence="1">Uncharacterized protein</fullName>
    </submittedName>
</protein>
<reference evidence="1" key="1">
    <citation type="submission" date="2014-09" db="EMBL/GenBank/DDBJ databases">
        <authorList>
            <person name="Probst J Alexander"/>
        </authorList>
    </citation>
    <scope>NUCLEOTIDE SEQUENCE</scope>
</reference>
<accession>A0A098E6R7</accession>
<sequence length="47" mass="5847">MEYTEEEFADKLYAAIGFLGRNFRYRDSEEFWNLKYLVQRYLVVIKM</sequence>
<proteinExistence type="predicted"/>
<dbReference type="AlphaFoldDB" id="A0A098E6R7"/>
<evidence type="ECO:0000313" key="1">
    <source>
        <dbReference type="EMBL" id="CEG11141.1"/>
    </source>
</evidence>
<dbReference type="EMBL" id="CCXY01000026">
    <property type="protein sequence ID" value="CEG11141.1"/>
    <property type="molecule type" value="Genomic_DNA"/>
</dbReference>
<name>A0A098E6R7_9ZZZZ</name>
<gene>
    <name evidence="1" type="ORF">MSIBF_A1210001</name>
</gene>